<evidence type="ECO:0000313" key="2">
    <source>
        <dbReference type="Proteomes" id="UP001501842"/>
    </source>
</evidence>
<dbReference type="EMBL" id="BAAATZ010000027">
    <property type="protein sequence ID" value="GAA2734054.1"/>
    <property type="molecule type" value="Genomic_DNA"/>
</dbReference>
<organism evidence="1 2">
    <name type="scientific">Actinocorallia aurantiaca</name>
    <dbReference type="NCBI Taxonomy" id="46204"/>
    <lineage>
        <taxon>Bacteria</taxon>
        <taxon>Bacillati</taxon>
        <taxon>Actinomycetota</taxon>
        <taxon>Actinomycetes</taxon>
        <taxon>Streptosporangiales</taxon>
        <taxon>Thermomonosporaceae</taxon>
        <taxon>Actinocorallia</taxon>
    </lineage>
</organism>
<comment type="caution">
    <text evidence="1">The sequence shown here is derived from an EMBL/GenBank/DDBJ whole genome shotgun (WGS) entry which is preliminary data.</text>
</comment>
<name>A0ABN3UJH1_9ACTN</name>
<gene>
    <name evidence="1" type="ORF">GCM10010439_55580</name>
</gene>
<accession>A0ABN3UJH1</accession>
<dbReference type="RefSeq" id="WP_344454466.1">
    <property type="nucleotide sequence ID" value="NZ_BAAATZ010000027.1"/>
</dbReference>
<sequence>MGLVEAAQMVGPVLTAIGGLAMLGKQLLSGRFVAPAPASRPEALETGSVQ</sequence>
<evidence type="ECO:0000313" key="1">
    <source>
        <dbReference type="EMBL" id="GAA2734054.1"/>
    </source>
</evidence>
<proteinExistence type="predicted"/>
<protein>
    <submittedName>
        <fullName evidence="1">Uncharacterized protein</fullName>
    </submittedName>
</protein>
<dbReference type="Proteomes" id="UP001501842">
    <property type="component" value="Unassembled WGS sequence"/>
</dbReference>
<keyword evidence="2" id="KW-1185">Reference proteome</keyword>
<reference evidence="1 2" key="1">
    <citation type="journal article" date="2019" name="Int. J. Syst. Evol. Microbiol.">
        <title>The Global Catalogue of Microorganisms (GCM) 10K type strain sequencing project: providing services to taxonomists for standard genome sequencing and annotation.</title>
        <authorList>
            <consortium name="The Broad Institute Genomics Platform"/>
            <consortium name="The Broad Institute Genome Sequencing Center for Infectious Disease"/>
            <person name="Wu L."/>
            <person name="Ma J."/>
        </authorList>
    </citation>
    <scope>NUCLEOTIDE SEQUENCE [LARGE SCALE GENOMIC DNA]</scope>
    <source>
        <strain evidence="1 2">JCM 8201</strain>
    </source>
</reference>